<sequence length="69" mass="7366">MPTTITAPRSAAEAAHLLAREGRHVHIVSDGHSTCLNGSCGPVPLDLPAATRERAQYTRLAMVYGISRL</sequence>
<dbReference type="Proteomes" id="UP001551176">
    <property type="component" value="Unassembled WGS sequence"/>
</dbReference>
<evidence type="ECO:0000313" key="1">
    <source>
        <dbReference type="EMBL" id="MEU6826923.1"/>
    </source>
</evidence>
<organism evidence="1 2">
    <name type="scientific">Streptomyces atriruber</name>
    <dbReference type="NCBI Taxonomy" id="545121"/>
    <lineage>
        <taxon>Bacteria</taxon>
        <taxon>Bacillati</taxon>
        <taxon>Actinomycetota</taxon>
        <taxon>Actinomycetes</taxon>
        <taxon>Kitasatosporales</taxon>
        <taxon>Streptomycetaceae</taxon>
        <taxon>Streptomyces</taxon>
    </lineage>
</organism>
<dbReference type="RefSeq" id="WP_359358686.1">
    <property type="nucleotide sequence ID" value="NZ_JBEYXV010000034.1"/>
</dbReference>
<proteinExistence type="predicted"/>
<name>A0ABV3C0Z1_9ACTN</name>
<gene>
    <name evidence="1" type="ORF">ABZ921_40490</name>
</gene>
<reference evidence="1 2" key="1">
    <citation type="submission" date="2024-06" db="EMBL/GenBank/DDBJ databases">
        <title>The Natural Products Discovery Center: Release of the First 8490 Sequenced Strains for Exploring Actinobacteria Biosynthetic Diversity.</title>
        <authorList>
            <person name="Kalkreuter E."/>
            <person name="Kautsar S.A."/>
            <person name="Yang D."/>
            <person name="Bader C.D."/>
            <person name="Teijaro C.N."/>
            <person name="Fluegel L."/>
            <person name="Davis C.M."/>
            <person name="Simpson J.R."/>
            <person name="Lauterbach L."/>
            <person name="Steele A.D."/>
            <person name="Gui C."/>
            <person name="Meng S."/>
            <person name="Li G."/>
            <person name="Viehrig K."/>
            <person name="Ye F."/>
            <person name="Su P."/>
            <person name="Kiefer A.F."/>
            <person name="Nichols A."/>
            <person name="Cepeda A.J."/>
            <person name="Yan W."/>
            <person name="Fan B."/>
            <person name="Jiang Y."/>
            <person name="Adhikari A."/>
            <person name="Zheng C.-J."/>
            <person name="Schuster L."/>
            <person name="Cowan T.M."/>
            <person name="Smanski M.J."/>
            <person name="Chevrette M.G."/>
            <person name="De Carvalho L.P.S."/>
            <person name="Shen B."/>
        </authorList>
    </citation>
    <scope>NUCLEOTIDE SEQUENCE [LARGE SCALE GENOMIC DNA]</scope>
    <source>
        <strain evidence="1 2">NPDC046838</strain>
    </source>
</reference>
<evidence type="ECO:0000313" key="2">
    <source>
        <dbReference type="Proteomes" id="UP001551176"/>
    </source>
</evidence>
<comment type="caution">
    <text evidence="1">The sequence shown here is derived from an EMBL/GenBank/DDBJ whole genome shotgun (WGS) entry which is preliminary data.</text>
</comment>
<dbReference type="EMBL" id="JBEYXV010000034">
    <property type="protein sequence ID" value="MEU6826923.1"/>
    <property type="molecule type" value="Genomic_DNA"/>
</dbReference>
<protein>
    <submittedName>
        <fullName evidence="1">Uncharacterized protein</fullName>
    </submittedName>
</protein>
<keyword evidence="2" id="KW-1185">Reference proteome</keyword>
<accession>A0ABV3C0Z1</accession>